<proteinExistence type="predicted"/>
<evidence type="ECO:0000313" key="3">
    <source>
        <dbReference type="EMBL" id="KGB24285.1"/>
    </source>
</evidence>
<dbReference type="EMBL" id="CP022699">
    <property type="protein sequence ID" value="ATJ89412.1"/>
    <property type="molecule type" value="Genomic_DNA"/>
</dbReference>
<keyword evidence="4" id="KW-1185">Reference proteome</keyword>
<reference evidence="3 4" key="1">
    <citation type="submission" date="2014-06" db="EMBL/GenBank/DDBJ databases">
        <title>Functional and comparative genomic analyses of the Drosophila gut microbiota identify candidate symbiosis factors.</title>
        <authorList>
            <person name="Newell P.D."/>
            <person name="Chaston J.M."/>
            <person name="Douglas A.E."/>
        </authorList>
    </citation>
    <scope>NUCLEOTIDE SEQUENCE [LARGE SCALE GENOMIC DNA]</scope>
    <source>
        <strain evidence="3 4">DmCS_006</strain>
    </source>
</reference>
<organism evidence="3 4">
    <name type="scientific">Acetobacter tropicalis</name>
    <dbReference type="NCBI Taxonomy" id="104102"/>
    <lineage>
        <taxon>Bacteria</taxon>
        <taxon>Pseudomonadati</taxon>
        <taxon>Pseudomonadota</taxon>
        <taxon>Alphaproteobacteria</taxon>
        <taxon>Acetobacterales</taxon>
        <taxon>Acetobacteraceae</taxon>
        <taxon>Acetobacter</taxon>
    </lineage>
</organism>
<evidence type="ECO:0000313" key="4">
    <source>
        <dbReference type="Proteomes" id="UP000029448"/>
    </source>
</evidence>
<dbReference type="Proteomes" id="UP000029448">
    <property type="component" value="Unassembled WGS sequence"/>
</dbReference>
<keyword evidence="1" id="KW-0472">Membrane</keyword>
<dbReference type="GeneID" id="89479004"/>
<protein>
    <submittedName>
        <fullName evidence="3">Uncharacterized protein</fullName>
    </submittedName>
</protein>
<dbReference type="EMBL" id="JOKM01000048">
    <property type="protein sequence ID" value="KGB24285.1"/>
    <property type="molecule type" value="Genomic_DNA"/>
</dbReference>
<sequence>MTWETLLHALTVIGGLGGAAALVLLGRHRALAESHNKLAASCNSLTARVVVLEATLPEVREQSMMLSQVKHTLDLVQRDGKNNNELLHTIIRGHLGDKS</sequence>
<evidence type="ECO:0000256" key="1">
    <source>
        <dbReference type="SAM" id="Phobius"/>
    </source>
</evidence>
<dbReference type="AlphaFoldDB" id="A0A094YQG0"/>
<gene>
    <name evidence="3" type="ORF">AtDm6_1283</name>
    <name evidence="2" type="ORF">CIW82_00440</name>
</gene>
<keyword evidence="1" id="KW-0812">Transmembrane</keyword>
<feature type="transmembrane region" description="Helical" evidence="1">
    <location>
        <begin position="6"/>
        <end position="25"/>
    </location>
</feature>
<dbReference type="STRING" id="104102.AtDm6_1283"/>
<dbReference type="PATRIC" id="fig|104102.7.peg.1273"/>
<evidence type="ECO:0000313" key="5">
    <source>
        <dbReference type="Proteomes" id="UP000220394"/>
    </source>
</evidence>
<accession>A0A094YQG0</accession>
<keyword evidence="1" id="KW-1133">Transmembrane helix</keyword>
<reference evidence="2 5" key="2">
    <citation type="submission" date="2017-08" db="EMBL/GenBank/DDBJ databases">
        <title>Complete Genome Sequence of Acetobacter tropicalis Oregon-R-modENCODE STRAIN BDGP1, an acetic acid bacterium isolated from Drosophila melanogaster gut.</title>
        <authorList>
            <person name="Wan K.H."/>
            <person name="Yu C."/>
            <person name="Park S."/>
            <person name="Hammonds A.S."/>
            <person name="Booth B.W."/>
            <person name="Celniker S.E."/>
        </authorList>
    </citation>
    <scope>NUCLEOTIDE SEQUENCE [LARGE SCALE GENOMIC DNA]</scope>
    <source>
        <strain evidence="2 5">BDGP1</strain>
    </source>
</reference>
<evidence type="ECO:0000313" key="2">
    <source>
        <dbReference type="EMBL" id="ATJ89412.1"/>
    </source>
</evidence>
<dbReference type="Proteomes" id="UP000220394">
    <property type="component" value="Chromosome"/>
</dbReference>
<name>A0A094YQG0_9PROT</name>
<dbReference type="KEGG" id="ato:CIW82_00440"/>
<dbReference type="RefSeq" id="WP_035379150.1">
    <property type="nucleotide sequence ID" value="NZ_CP022699.1"/>
</dbReference>